<protein>
    <submittedName>
        <fullName evidence="2">Uncharacterized protein</fullName>
    </submittedName>
</protein>
<sequence>MRLAVSILASYTESPTWGKGQAIRSHPTPEPLGYGTKATRAQTGSRANTTLSFSLTRHRRHGKCVRRAGGVHEEGAVRHWRSTR</sequence>
<evidence type="ECO:0000313" key="3">
    <source>
        <dbReference type="Proteomes" id="UP000800036"/>
    </source>
</evidence>
<reference evidence="2" key="1">
    <citation type="journal article" date="2020" name="Stud. Mycol.">
        <title>101 Dothideomycetes genomes: a test case for predicting lifestyles and emergence of pathogens.</title>
        <authorList>
            <person name="Haridas S."/>
            <person name="Albert R."/>
            <person name="Binder M."/>
            <person name="Bloem J."/>
            <person name="Labutti K."/>
            <person name="Salamov A."/>
            <person name="Andreopoulos B."/>
            <person name="Baker S."/>
            <person name="Barry K."/>
            <person name="Bills G."/>
            <person name="Bluhm B."/>
            <person name="Cannon C."/>
            <person name="Castanera R."/>
            <person name="Culley D."/>
            <person name="Daum C."/>
            <person name="Ezra D."/>
            <person name="Gonzalez J."/>
            <person name="Henrissat B."/>
            <person name="Kuo A."/>
            <person name="Liang C."/>
            <person name="Lipzen A."/>
            <person name="Lutzoni F."/>
            <person name="Magnuson J."/>
            <person name="Mondo S."/>
            <person name="Nolan M."/>
            <person name="Ohm R."/>
            <person name="Pangilinan J."/>
            <person name="Park H.-J."/>
            <person name="Ramirez L."/>
            <person name="Alfaro M."/>
            <person name="Sun H."/>
            <person name="Tritt A."/>
            <person name="Yoshinaga Y."/>
            <person name="Zwiers L.-H."/>
            <person name="Turgeon B."/>
            <person name="Goodwin S."/>
            <person name="Spatafora J."/>
            <person name="Crous P."/>
            <person name="Grigoriev I."/>
        </authorList>
    </citation>
    <scope>NUCLEOTIDE SEQUENCE</scope>
    <source>
        <strain evidence="2">CBS 107.79</strain>
    </source>
</reference>
<proteinExistence type="predicted"/>
<feature type="region of interest" description="Disordered" evidence="1">
    <location>
        <begin position="16"/>
        <end position="46"/>
    </location>
</feature>
<accession>A0A6A5VGP8</accession>
<dbReference type="AlphaFoldDB" id="A0A6A5VGP8"/>
<dbReference type="EMBL" id="ML976667">
    <property type="protein sequence ID" value="KAF1976215.1"/>
    <property type="molecule type" value="Genomic_DNA"/>
</dbReference>
<keyword evidence="3" id="KW-1185">Reference proteome</keyword>
<evidence type="ECO:0000256" key="1">
    <source>
        <dbReference type="SAM" id="MobiDB-lite"/>
    </source>
</evidence>
<gene>
    <name evidence="2" type="ORF">BU23DRAFT_551693</name>
</gene>
<evidence type="ECO:0000313" key="2">
    <source>
        <dbReference type="EMBL" id="KAF1976215.1"/>
    </source>
</evidence>
<name>A0A6A5VGP8_9PLEO</name>
<dbReference type="Proteomes" id="UP000800036">
    <property type="component" value="Unassembled WGS sequence"/>
</dbReference>
<organism evidence="2 3">
    <name type="scientific">Bimuria novae-zelandiae CBS 107.79</name>
    <dbReference type="NCBI Taxonomy" id="1447943"/>
    <lineage>
        <taxon>Eukaryota</taxon>
        <taxon>Fungi</taxon>
        <taxon>Dikarya</taxon>
        <taxon>Ascomycota</taxon>
        <taxon>Pezizomycotina</taxon>
        <taxon>Dothideomycetes</taxon>
        <taxon>Pleosporomycetidae</taxon>
        <taxon>Pleosporales</taxon>
        <taxon>Massarineae</taxon>
        <taxon>Didymosphaeriaceae</taxon>
        <taxon>Bimuria</taxon>
    </lineage>
</organism>